<evidence type="ECO:0000259" key="14">
    <source>
        <dbReference type="SMART" id="SM00738"/>
    </source>
</evidence>
<dbReference type="CDD" id="cd06083">
    <property type="entry name" value="KOW_Spt5_3"/>
    <property type="match status" value="1"/>
</dbReference>
<feature type="domain" description="Spt5 C-terminal" evidence="16">
    <location>
        <begin position="823"/>
        <end position="989"/>
    </location>
</feature>
<comment type="caution">
    <text evidence="17">The sequence shown here is derived from an EMBL/GenBank/DDBJ whole genome shotgun (WGS) entry which is preliminary data.</text>
</comment>
<dbReference type="EMBL" id="JAAAIM010000091">
    <property type="protein sequence ID" value="KAG0295260.1"/>
    <property type="molecule type" value="Genomic_DNA"/>
</dbReference>
<feature type="compositionally biased region" description="Low complexity" evidence="13">
    <location>
        <begin position="903"/>
        <end position="919"/>
    </location>
</feature>
<feature type="domain" description="NusG-like N-terminal" evidence="14">
    <location>
        <begin position="194"/>
        <end position="283"/>
    </location>
</feature>
<feature type="compositionally biased region" description="Polar residues" evidence="13">
    <location>
        <begin position="978"/>
        <end position="996"/>
    </location>
</feature>
<dbReference type="InterPro" id="IPR014722">
    <property type="entry name" value="Rib_uL2_dom2"/>
</dbReference>
<dbReference type="CDD" id="cd06081">
    <property type="entry name" value="KOW_Spt5_1"/>
    <property type="match status" value="1"/>
</dbReference>
<keyword evidence="18" id="KW-1185">Reference proteome</keyword>
<dbReference type="InterPro" id="IPR022581">
    <property type="entry name" value="Spt5_N"/>
</dbReference>
<dbReference type="Pfam" id="PF23042">
    <property type="entry name" value="KOW1_SPT5"/>
    <property type="match status" value="1"/>
</dbReference>
<feature type="compositionally biased region" description="Polar residues" evidence="13">
    <location>
        <begin position="1036"/>
        <end position="1048"/>
    </location>
</feature>
<dbReference type="InterPro" id="IPR057936">
    <property type="entry name" value="KOWx_Spt5"/>
</dbReference>
<dbReference type="InterPro" id="IPR041973">
    <property type="entry name" value="KOW_Spt5_1"/>
</dbReference>
<evidence type="ECO:0000256" key="10">
    <source>
        <dbReference type="ARBA" id="ARBA00023242"/>
    </source>
</evidence>
<dbReference type="Pfam" id="PF23290">
    <property type="entry name" value="KOW5_SPT5"/>
    <property type="match status" value="1"/>
</dbReference>
<proteinExistence type="inferred from homology"/>
<keyword evidence="17" id="KW-0648">Protein biosynthesis</keyword>
<dbReference type="InterPro" id="IPR008991">
    <property type="entry name" value="Translation_prot_SH3-like_sf"/>
</dbReference>
<feature type="domain" description="KOW" evidence="15">
    <location>
        <begin position="288"/>
        <end position="315"/>
    </location>
</feature>
<keyword evidence="5" id="KW-0597">Phosphoprotein</keyword>
<keyword evidence="6" id="KW-0677">Repeat</keyword>
<sequence>MSRHDSDRDEDEEYESLGKSRDNRDDDSDLEDSRRGRSSSDKRSSNHRNSKRRDDEDEDDDEDDEDDEDDDEDEDEADTVSSRRHKKQKRTVNPFLDMEAEVDDEEEDEDDDDDEYNGGDGFIADEQDEAAEATRASKHLDLDRRRREEDDVDLEEQAARFKERYGRRDYAPRRAFQGQQEDIPQQLLMPDVQSPHLWMVRCKPGKEKDLVFSLMRKFFDAEYSAQPLEISAAFSRESLKGYVYIECMRQANVQAALNGLNNVFASKLTLVPIKEMTDVLKVRHKESDLRPGTWVRVKRGKYAMDLAQILDIADSGDTAKVKLIPRLDMTPRTDASYIAGNNKRKPVNSALAGRPPPKLFNAREAEKVDKLNKPTSRGRGVFQWNNEVFREGYLEKDMKISSLITENINPTLDEIQKFAKGGVDDEDGGLDLSAVALSAMSASVTSHFQPGEKVEVTEGELKNVHGTVDSVTSDMIMVRPLADDLKGNILKFPPTQLRKLFKEGDHVKVVNGKYKDETGLIIKIEDSVVTIVTDLNVKDIQVFSKDLQMAANVATGTGTIGQYETHDFVQLDAATVGVIYKVERGFARVVDQSGMTREVEPHLITQKRDSSRAIATDAEGNSIQDGDSVREMTGAMREGKILHLFRTYAFLYNREYMENSGVFVQSTRLVVSMASKSRAQPGMRLDTMNPAMMNMNRGGFGDRGGRGGRGGGMMMGRGRGGRDPLIDKTVTIIRGPHKGYLGIVKDASDSTARVELHTNCRIITVEKAKLAITNANGTTTPVSSMSDMNPPSTPRAGNYGGYGGYGGMTPVRSGDMTPMHNSGSRTPAWNNAGSKTPAWNAGSKTPAWSASARTPNPYADGSQTPAWDAGSKTPRYGGGSAWDSGSRTPAPAWDSGSRTPARGSAWGDSDSGSGNQNGSSGSGGYNAWGDKADSGSGSSGFPQTPAASSDWMNRSVPTPGPFGAPSPAPFTNYPYTPGPNSSYDSAPTPSGSNFPSTPAASSSLGSGPGHGASGSGSSLGANVATPGATPGARMQSIATPGSHQTPQTPAGGPSAPMTPASHFPQTPFMPTGGDYSGMDSHHGHSGQVAGYGSAAGGAAASGPSYDWLVTDIEVRIGAGKDGSHFEGGKYQDQSARTIKIPPRSAMSSMALCEVRLLSDERTVQVPAQYLKAVAPLKNDGVKVLSGEHRNSLGTLMGVDVQDGIVSLRGENMYKVLTMSVLGKYLGD</sequence>
<evidence type="ECO:0000256" key="3">
    <source>
        <dbReference type="ARBA" id="ARBA00020181"/>
    </source>
</evidence>
<evidence type="ECO:0000256" key="2">
    <source>
        <dbReference type="ARBA" id="ARBA00006956"/>
    </source>
</evidence>
<evidence type="ECO:0000256" key="13">
    <source>
        <dbReference type="SAM" id="MobiDB-lite"/>
    </source>
</evidence>
<feature type="compositionally biased region" description="Pro residues" evidence="13">
    <location>
        <begin position="958"/>
        <end position="968"/>
    </location>
</feature>
<dbReference type="SMART" id="SM01104">
    <property type="entry name" value="CTD"/>
    <property type="match status" value="1"/>
</dbReference>
<dbReference type="CDD" id="cd06082">
    <property type="entry name" value="KOW_Spt5_2"/>
    <property type="match status" value="1"/>
</dbReference>
<comment type="function">
    <text evidence="11 12">The SPT4-SPT5 complex mediates both activation and inhibition of transcription elongation, and plays a role in pre-mRNA processing. This complex seems to be important for the stability of the RNA polymerase II elongation machinery on the chromatin template but not for the inherent ability of this machinery to translocate down the gene.</text>
</comment>
<dbReference type="Pfam" id="PF23287">
    <property type="entry name" value="KOW7_SPT5"/>
    <property type="match status" value="1"/>
</dbReference>
<dbReference type="PANTHER" id="PTHR11125:SF7">
    <property type="entry name" value="TRANSCRIPTION ELONGATION FACTOR SPT5"/>
    <property type="match status" value="1"/>
</dbReference>
<dbReference type="InterPro" id="IPR041978">
    <property type="entry name" value="KOW_Spt5_5"/>
</dbReference>
<dbReference type="Pfam" id="PF03439">
    <property type="entry name" value="Spt5-NGN"/>
    <property type="match status" value="1"/>
</dbReference>
<accession>A0ABQ7KDN1</accession>
<feature type="compositionally biased region" description="Basic and acidic residues" evidence="13">
    <location>
        <begin position="31"/>
        <end position="44"/>
    </location>
</feature>
<dbReference type="InterPro" id="IPR041977">
    <property type="entry name" value="KOW_Spt5_4"/>
</dbReference>
<dbReference type="SUPFAM" id="SSF50104">
    <property type="entry name" value="Translation proteins SH3-like domain"/>
    <property type="match status" value="1"/>
</dbReference>
<comment type="subcellular location">
    <subcellularLocation>
        <location evidence="1 12">Nucleus</location>
    </subcellularLocation>
</comment>
<keyword evidence="17" id="KW-0251">Elongation factor</keyword>
<dbReference type="Pfam" id="PF23284">
    <property type="entry name" value="KOW2_Spt5"/>
    <property type="match status" value="1"/>
</dbReference>
<evidence type="ECO:0000256" key="9">
    <source>
        <dbReference type="ARBA" id="ARBA00023163"/>
    </source>
</evidence>
<evidence type="ECO:0000256" key="5">
    <source>
        <dbReference type="ARBA" id="ARBA00022553"/>
    </source>
</evidence>
<dbReference type="SMART" id="SM00738">
    <property type="entry name" value="NGN"/>
    <property type="match status" value="1"/>
</dbReference>
<evidence type="ECO:0000256" key="12">
    <source>
        <dbReference type="PIRNR" id="PIRNR036945"/>
    </source>
</evidence>
<feature type="compositionally biased region" description="Polar residues" evidence="13">
    <location>
        <begin position="941"/>
        <end position="956"/>
    </location>
</feature>
<feature type="compositionally biased region" description="Acidic residues" evidence="13">
    <location>
        <begin position="55"/>
        <end position="78"/>
    </location>
</feature>
<dbReference type="InterPro" id="IPR005824">
    <property type="entry name" value="KOW"/>
</dbReference>
<feature type="compositionally biased region" description="Gly residues" evidence="13">
    <location>
        <begin position="798"/>
        <end position="807"/>
    </location>
</feature>
<reference evidence="17 18" key="1">
    <citation type="journal article" date="2020" name="Fungal Divers.">
        <title>Resolving the Mortierellaceae phylogeny through synthesis of multi-gene phylogenetics and phylogenomics.</title>
        <authorList>
            <person name="Vandepol N."/>
            <person name="Liber J."/>
            <person name="Desiro A."/>
            <person name="Na H."/>
            <person name="Kennedy M."/>
            <person name="Barry K."/>
            <person name="Grigoriev I.V."/>
            <person name="Miller A.N."/>
            <person name="O'Donnell K."/>
            <person name="Stajich J.E."/>
            <person name="Bonito G."/>
        </authorList>
    </citation>
    <scope>NUCLEOTIDE SEQUENCE [LARGE SCALE GENOMIC DNA]</scope>
    <source>
        <strain evidence="17 18">AD045</strain>
    </source>
</reference>
<dbReference type="InterPro" id="IPR024945">
    <property type="entry name" value="Spt5_C_dom"/>
</dbReference>
<name>A0ABQ7KDN1_9FUNG</name>
<organism evidence="17 18">
    <name type="scientific">Linnemannia gamsii</name>
    <dbReference type="NCBI Taxonomy" id="64522"/>
    <lineage>
        <taxon>Eukaryota</taxon>
        <taxon>Fungi</taxon>
        <taxon>Fungi incertae sedis</taxon>
        <taxon>Mucoromycota</taxon>
        <taxon>Mortierellomycotina</taxon>
        <taxon>Mortierellomycetes</taxon>
        <taxon>Mortierellales</taxon>
        <taxon>Mortierellaceae</taxon>
        <taxon>Linnemannia</taxon>
    </lineage>
</organism>
<dbReference type="CDD" id="cd06084">
    <property type="entry name" value="KOW_Spt5_4"/>
    <property type="match status" value="1"/>
</dbReference>
<comment type="similarity">
    <text evidence="2 12">Belongs to the SPT5 family.</text>
</comment>
<feature type="compositionally biased region" description="Polar residues" evidence="13">
    <location>
        <begin position="819"/>
        <end position="834"/>
    </location>
</feature>
<gene>
    <name evidence="17" type="primary">SPT5</name>
    <name evidence="17" type="ORF">BGZ96_012259</name>
</gene>
<dbReference type="Gene3D" id="3.30.70.940">
    <property type="entry name" value="NusG, N-terminal domain"/>
    <property type="match status" value="1"/>
</dbReference>
<evidence type="ECO:0000256" key="8">
    <source>
        <dbReference type="ARBA" id="ARBA00023159"/>
    </source>
</evidence>
<evidence type="ECO:0000256" key="7">
    <source>
        <dbReference type="ARBA" id="ARBA00023015"/>
    </source>
</evidence>
<dbReference type="GO" id="GO:0003746">
    <property type="term" value="F:translation elongation factor activity"/>
    <property type="evidence" value="ECO:0007669"/>
    <property type="project" value="UniProtKB-KW"/>
</dbReference>
<feature type="region of interest" description="Disordered" evidence="13">
    <location>
        <begin position="781"/>
        <end position="1086"/>
    </location>
</feature>
<feature type="compositionally biased region" description="Gly residues" evidence="13">
    <location>
        <begin position="698"/>
        <end position="707"/>
    </location>
</feature>
<feature type="domain" description="KOW" evidence="15">
    <location>
        <begin position="447"/>
        <end position="474"/>
    </location>
</feature>
<feature type="compositionally biased region" description="Polar residues" evidence="13">
    <location>
        <begin position="781"/>
        <end position="790"/>
    </location>
</feature>
<dbReference type="PANTHER" id="PTHR11125">
    <property type="entry name" value="SUPPRESSOR OF TY 5"/>
    <property type="match status" value="1"/>
</dbReference>
<dbReference type="InterPro" id="IPR041975">
    <property type="entry name" value="KOW_Spt5_2"/>
</dbReference>
<evidence type="ECO:0000256" key="1">
    <source>
        <dbReference type="ARBA" id="ARBA00004123"/>
    </source>
</evidence>
<dbReference type="InterPro" id="IPR039385">
    <property type="entry name" value="NGN_Euk"/>
</dbReference>
<evidence type="ECO:0000259" key="15">
    <source>
        <dbReference type="SMART" id="SM00739"/>
    </source>
</evidence>
<dbReference type="Pfam" id="PF00467">
    <property type="entry name" value="KOW"/>
    <property type="match status" value="1"/>
</dbReference>
<dbReference type="Gene3D" id="2.30.30.30">
    <property type="match status" value="3"/>
</dbReference>
<dbReference type="InterPro" id="IPR005100">
    <property type="entry name" value="NGN-domain"/>
</dbReference>
<dbReference type="CDD" id="cd06085">
    <property type="entry name" value="KOW_Spt5_5"/>
    <property type="match status" value="1"/>
</dbReference>
<feature type="region of interest" description="Disordered" evidence="13">
    <location>
        <begin position="1"/>
        <end position="155"/>
    </location>
</feature>
<keyword evidence="7" id="KW-0805">Transcription regulation</keyword>
<dbReference type="Pfam" id="PF11942">
    <property type="entry name" value="Spt5_N"/>
    <property type="match status" value="1"/>
</dbReference>
<feature type="compositionally biased region" description="Basic and acidic residues" evidence="13">
    <location>
        <begin position="138"/>
        <end position="149"/>
    </location>
</feature>
<dbReference type="PIRSF" id="PIRSF036945">
    <property type="entry name" value="Spt5"/>
    <property type="match status" value="1"/>
</dbReference>
<feature type="compositionally biased region" description="Acidic residues" evidence="13">
    <location>
        <begin position="98"/>
        <end position="131"/>
    </location>
</feature>
<feature type="domain" description="KOW" evidence="15">
    <location>
        <begin position="723"/>
        <end position="750"/>
    </location>
</feature>
<evidence type="ECO:0000256" key="6">
    <source>
        <dbReference type="ARBA" id="ARBA00022737"/>
    </source>
</evidence>
<dbReference type="InterPro" id="IPR039659">
    <property type="entry name" value="SPT5"/>
</dbReference>
<dbReference type="InterPro" id="IPR006645">
    <property type="entry name" value="NGN-like_dom"/>
</dbReference>
<keyword evidence="9 12" id="KW-0804">Transcription</keyword>
<keyword evidence="8" id="KW-0010">Activator</keyword>
<keyword evidence="4" id="KW-0678">Repressor</keyword>
<dbReference type="SMART" id="SM00739">
    <property type="entry name" value="KOW"/>
    <property type="match status" value="5"/>
</dbReference>
<dbReference type="Pfam" id="PF12815">
    <property type="entry name" value="CTD"/>
    <property type="match status" value="1"/>
</dbReference>
<feature type="domain" description="KOW" evidence="15">
    <location>
        <begin position="500"/>
        <end position="527"/>
    </location>
</feature>
<dbReference type="Proteomes" id="UP001194696">
    <property type="component" value="Unassembled WGS sequence"/>
</dbReference>
<dbReference type="InterPro" id="IPR036735">
    <property type="entry name" value="NGN_dom_sf"/>
</dbReference>
<protein>
    <recommendedName>
        <fullName evidence="3 12">Transcription elongation factor SPT5</fullName>
    </recommendedName>
</protein>
<evidence type="ECO:0000313" key="17">
    <source>
        <dbReference type="EMBL" id="KAG0295260.1"/>
    </source>
</evidence>
<feature type="domain" description="KOW" evidence="15">
    <location>
        <begin position="1174"/>
        <end position="1201"/>
    </location>
</feature>
<evidence type="ECO:0000256" key="4">
    <source>
        <dbReference type="ARBA" id="ARBA00022491"/>
    </source>
</evidence>
<dbReference type="InterPro" id="IPR057934">
    <property type="entry name" value="KOW_Spt5_7"/>
</dbReference>
<dbReference type="InterPro" id="IPR041976">
    <property type="entry name" value="KOW_Spt5_3"/>
</dbReference>
<dbReference type="CDD" id="cd09888">
    <property type="entry name" value="NGN_Euk"/>
    <property type="match status" value="1"/>
</dbReference>
<dbReference type="Pfam" id="PF23037">
    <property type="entry name" value="KOWx_SPT5"/>
    <property type="match status" value="1"/>
</dbReference>
<evidence type="ECO:0000256" key="11">
    <source>
        <dbReference type="ARBA" id="ARBA00024691"/>
    </source>
</evidence>
<evidence type="ECO:0000259" key="16">
    <source>
        <dbReference type="SMART" id="SM01104"/>
    </source>
</evidence>
<dbReference type="InterPro" id="IPR017071">
    <property type="entry name" value="TF_Spt5_eukaryote"/>
</dbReference>
<keyword evidence="10 12" id="KW-0539">Nucleus</keyword>
<evidence type="ECO:0000313" key="18">
    <source>
        <dbReference type="Proteomes" id="UP001194696"/>
    </source>
</evidence>
<feature type="region of interest" description="Disordered" evidence="13">
    <location>
        <begin position="682"/>
        <end position="707"/>
    </location>
</feature>
<dbReference type="Pfam" id="PF23291">
    <property type="entry name" value="KOW4_SPT5"/>
    <property type="match status" value="1"/>
</dbReference>
<feature type="compositionally biased region" description="Polar residues" evidence="13">
    <location>
        <begin position="842"/>
        <end position="854"/>
    </location>
</feature>